<dbReference type="EMBL" id="BARU01010404">
    <property type="protein sequence ID" value="GAH32703.1"/>
    <property type="molecule type" value="Genomic_DNA"/>
</dbReference>
<sequence length="75" mass="8795">MNDNEVMSLAEKVLPEHKMLPIFSHRYAFLLGWRVIEEDIASKFKILEFRAYLIADELEELFNCQTSQSENSEDA</sequence>
<accession>X1GI54</accession>
<evidence type="ECO:0000313" key="1">
    <source>
        <dbReference type="EMBL" id="GAH32703.1"/>
    </source>
</evidence>
<proteinExistence type="predicted"/>
<protein>
    <submittedName>
        <fullName evidence="1">Uncharacterized protein</fullName>
    </submittedName>
</protein>
<comment type="caution">
    <text evidence="1">The sequence shown here is derived from an EMBL/GenBank/DDBJ whole genome shotgun (WGS) entry which is preliminary data.</text>
</comment>
<dbReference type="AlphaFoldDB" id="X1GI54"/>
<gene>
    <name evidence="1" type="ORF">S03H2_19846</name>
</gene>
<organism evidence="1">
    <name type="scientific">marine sediment metagenome</name>
    <dbReference type="NCBI Taxonomy" id="412755"/>
    <lineage>
        <taxon>unclassified sequences</taxon>
        <taxon>metagenomes</taxon>
        <taxon>ecological metagenomes</taxon>
    </lineage>
</organism>
<reference evidence="1" key="1">
    <citation type="journal article" date="2014" name="Front. Microbiol.">
        <title>High frequency of phylogenetically diverse reductive dehalogenase-homologous genes in deep subseafloor sedimentary metagenomes.</title>
        <authorList>
            <person name="Kawai M."/>
            <person name="Futagami T."/>
            <person name="Toyoda A."/>
            <person name="Takaki Y."/>
            <person name="Nishi S."/>
            <person name="Hori S."/>
            <person name="Arai W."/>
            <person name="Tsubouchi T."/>
            <person name="Morono Y."/>
            <person name="Uchiyama I."/>
            <person name="Ito T."/>
            <person name="Fujiyama A."/>
            <person name="Inagaki F."/>
            <person name="Takami H."/>
        </authorList>
    </citation>
    <scope>NUCLEOTIDE SEQUENCE</scope>
    <source>
        <strain evidence="1">Expedition CK06-06</strain>
    </source>
</reference>
<name>X1GI54_9ZZZZ</name>